<organism evidence="1">
    <name type="scientific">Schizaphis graminum</name>
    <name type="common">Green bug aphid</name>
    <dbReference type="NCBI Taxonomy" id="13262"/>
    <lineage>
        <taxon>Eukaryota</taxon>
        <taxon>Metazoa</taxon>
        <taxon>Ecdysozoa</taxon>
        <taxon>Arthropoda</taxon>
        <taxon>Hexapoda</taxon>
        <taxon>Insecta</taxon>
        <taxon>Pterygota</taxon>
        <taxon>Neoptera</taxon>
        <taxon>Paraneoptera</taxon>
        <taxon>Hemiptera</taxon>
        <taxon>Sternorrhyncha</taxon>
        <taxon>Aphidomorpha</taxon>
        <taxon>Aphidoidea</taxon>
        <taxon>Aphididae</taxon>
        <taxon>Aphidini</taxon>
        <taxon>Schizaphis</taxon>
    </lineage>
</organism>
<dbReference type="AlphaFoldDB" id="A0A2S2NZ76"/>
<dbReference type="EMBL" id="GGMR01009894">
    <property type="protein sequence ID" value="MBY22513.1"/>
    <property type="molecule type" value="Transcribed_RNA"/>
</dbReference>
<protein>
    <submittedName>
        <fullName evidence="1">Uncharacterized protein</fullName>
    </submittedName>
</protein>
<accession>A0A2S2NZ76</accession>
<gene>
    <name evidence="1" type="ORF">g.96509</name>
</gene>
<reference evidence="1" key="1">
    <citation type="submission" date="2018-04" db="EMBL/GenBank/DDBJ databases">
        <title>Transcriptome of Schizaphis graminum biotype I.</title>
        <authorList>
            <person name="Scully E.D."/>
            <person name="Geib S.M."/>
            <person name="Palmer N.A."/>
            <person name="Koch K."/>
            <person name="Bradshaw J."/>
            <person name="Heng-Moss T."/>
            <person name="Sarath G."/>
        </authorList>
    </citation>
    <scope>NUCLEOTIDE SEQUENCE</scope>
</reference>
<name>A0A2S2NZ76_SCHGA</name>
<proteinExistence type="predicted"/>
<evidence type="ECO:0000313" key="1">
    <source>
        <dbReference type="EMBL" id="MBY22513.1"/>
    </source>
</evidence>
<sequence length="132" mass="15553">MKRKKNEISLYSLPPLLALHLDEPILARILYCTLYTIDDTVIVHHGETCSVRLFVLFRETVFSPVPPPPFHNHHHSIDHGAWCEDRAEKKNEISIKENDKSVYYLDVMRDNSIIFLLVRIRRNPRRHSYCTS</sequence>